<dbReference type="GO" id="GO:0046872">
    <property type="term" value="F:metal ion binding"/>
    <property type="evidence" value="ECO:0007669"/>
    <property type="project" value="UniProtKB-KW"/>
</dbReference>
<dbReference type="SUPFAM" id="SSF53807">
    <property type="entry name" value="Helical backbone' metal receptor"/>
    <property type="match status" value="1"/>
</dbReference>
<keyword evidence="2" id="KW-0813">Transport</keyword>
<keyword evidence="4" id="KW-0732">Signal</keyword>
<organism evidence="5 6">
    <name type="scientific">Caballeronia sordidicola</name>
    <name type="common">Burkholderia sordidicola</name>
    <dbReference type="NCBI Taxonomy" id="196367"/>
    <lineage>
        <taxon>Bacteria</taxon>
        <taxon>Pseudomonadati</taxon>
        <taxon>Pseudomonadota</taxon>
        <taxon>Betaproteobacteria</taxon>
        <taxon>Burkholderiales</taxon>
        <taxon>Burkholderiaceae</taxon>
        <taxon>Caballeronia</taxon>
    </lineage>
</organism>
<evidence type="ECO:0000256" key="4">
    <source>
        <dbReference type="ARBA" id="ARBA00022729"/>
    </source>
</evidence>
<sequence>MIAMLRGKRAERRRYAHRNPLSTLIAGNTMSKLATAILTCAALLSASFGGTATAQTASTGVVPVVAAENFYGDVVRQLGGDHVQVTSILSNPDEDPHLFEASPKTARALQNAALVVYNGADYDPWMDKLLSASKGKGRTTIVAAQLTGRKSGDNPHLWYDPATMPTVAKAVSQYLVQADTAHKADYDARLATFLASVKSIDDKVAALKSQFKGVPVTATEPVFGYMSDAIGLDMRNTRFQLAAMNDTEPSATDIAAFEKDLRERRVHVLIYNSQATEALTKRMLKVAHDSHVPSISVTETLPAGKTFQTWMTSQLDALSVALQGKTQ</sequence>
<dbReference type="Pfam" id="PF01297">
    <property type="entry name" value="ZnuA"/>
    <property type="match status" value="1"/>
</dbReference>
<dbReference type="InterPro" id="IPR006127">
    <property type="entry name" value="ZnuA-like"/>
</dbReference>
<evidence type="ECO:0000256" key="1">
    <source>
        <dbReference type="ARBA" id="ARBA00004196"/>
    </source>
</evidence>
<dbReference type="GO" id="GO:0030001">
    <property type="term" value="P:metal ion transport"/>
    <property type="evidence" value="ECO:0007669"/>
    <property type="project" value="InterPro"/>
</dbReference>
<reference evidence="6" key="1">
    <citation type="submission" date="2017-01" db="EMBL/GenBank/DDBJ databases">
        <title>Genome Analysis of Deinococcus marmoris KOPRI26562.</title>
        <authorList>
            <person name="Kim J.H."/>
            <person name="Oh H.-M."/>
        </authorList>
    </citation>
    <scope>NUCLEOTIDE SEQUENCE [LARGE SCALE GENOMIC DNA]</scope>
    <source>
        <strain evidence="6">PAMC 26633</strain>
    </source>
</reference>
<dbReference type="CDD" id="cd01020">
    <property type="entry name" value="TroA_b"/>
    <property type="match status" value="1"/>
</dbReference>
<evidence type="ECO:0000313" key="6">
    <source>
        <dbReference type="Proteomes" id="UP000214720"/>
    </source>
</evidence>
<gene>
    <name evidence="5" type="ORF">BSU04_25545</name>
</gene>
<evidence type="ECO:0000256" key="3">
    <source>
        <dbReference type="ARBA" id="ARBA00022723"/>
    </source>
</evidence>
<comment type="subcellular location">
    <subcellularLocation>
        <location evidence="1">Cell envelope</location>
    </subcellularLocation>
</comment>
<dbReference type="PANTHER" id="PTHR42953">
    <property type="entry name" value="HIGH-AFFINITY ZINC UPTAKE SYSTEM PROTEIN ZNUA-RELATED"/>
    <property type="match status" value="1"/>
</dbReference>
<dbReference type="PANTHER" id="PTHR42953:SF1">
    <property type="entry name" value="METAL-BINDING PROTEIN HI_0362-RELATED"/>
    <property type="match status" value="1"/>
</dbReference>
<dbReference type="eggNOG" id="COG0803">
    <property type="taxonomic scope" value="Bacteria"/>
</dbReference>
<protein>
    <submittedName>
        <fullName evidence="5">Zinc ABC transporter, periplasmic-binding protein ZnuA</fullName>
    </submittedName>
</protein>
<dbReference type="AlphaFoldDB" id="A0A226WWL8"/>
<accession>A0A226WWL8</accession>
<evidence type="ECO:0000313" key="5">
    <source>
        <dbReference type="EMBL" id="OXC75596.1"/>
    </source>
</evidence>
<dbReference type="GO" id="GO:0030313">
    <property type="term" value="C:cell envelope"/>
    <property type="evidence" value="ECO:0007669"/>
    <property type="project" value="UniProtKB-SubCell"/>
</dbReference>
<evidence type="ECO:0000256" key="2">
    <source>
        <dbReference type="ARBA" id="ARBA00022448"/>
    </source>
</evidence>
<dbReference type="Gene3D" id="3.40.50.1980">
    <property type="entry name" value="Nitrogenase molybdenum iron protein domain"/>
    <property type="match status" value="2"/>
</dbReference>
<dbReference type="Proteomes" id="UP000214720">
    <property type="component" value="Unassembled WGS sequence"/>
</dbReference>
<name>A0A226WWL8_CABSO</name>
<proteinExistence type="predicted"/>
<comment type="caution">
    <text evidence="5">The sequence shown here is derived from an EMBL/GenBank/DDBJ whole genome shotgun (WGS) entry which is preliminary data.</text>
</comment>
<dbReference type="EMBL" id="MTHB01000165">
    <property type="protein sequence ID" value="OXC75596.1"/>
    <property type="molecule type" value="Genomic_DNA"/>
</dbReference>
<keyword evidence="3" id="KW-0479">Metal-binding</keyword>
<dbReference type="InterPro" id="IPR050492">
    <property type="entry name" value="Bact_metal-bind_prot9"/>
</dbReference>